<evidence type="ECO:0000313" key="8">
    <source>
        <dbReference type="EMBL" id="HIV01575.1"/>
    </source>
</evidence>
<gene>
    <name evidence="8" type="ORF">IAA62_03370</name>
</gene>
<feature type="region of interest" description="Disordered" evidence="5">
    <location>
        <begin position="163"/>
        <end position="203"/>
    </location>
</feature>
<protein>
    <submittedName>
        <fullName evidence="8">TM2 domain-containing protein</fullName>
    </submittedName>
</protein>
<reference evidence="8" key="1">
    <citation type="submission" date="2020-10" db="EMBL/GenBank/DDBJ databases">
        <authorList>
            <person name="Gilroy R."/>
        </authorList>
    </citation>
    <scope>NUCLEOTIDE SEQUENCE</scope>
    <source>
        <strain evidence="8">CHK186-9395</strain>
    </source>
</reference>
<name>A0A9D1NEH3_9FIRM</name>
<feature type="transmembrane region" description="Helical" evidence="6">
    <location>
        <begin position="94"/>
        <end position="111"/>
    </location>
</feature>
<evidence type="ECO:0000256" key="4">
    <source>
        <dbReference type="ARBA" id="ARBA00023136"/>
    </source>
</evidence>
<feature type="domain" description="TM2" evidence="7">
    <location>
        <begin position="68"/>
        <end position="103"/>
    </location>
</feature>
<evidence type="ECO:0000313" key="9">
    <source>
        <dbReference type="Proteomes" id="UP000886861"/>
    </source>
</evidence>
<sequence>MKRVDKSLIMKCPRCGEENFKTQKKCSDCGLVFDRLNYVSNRAGKIAVVRREKENILRVTKWPKDAKKSKALLLCGFLGLVGAHNFYLGRYVKGFFSLIVTLVACVCIMLENVIDYASFYESFFFLPTGIMFLMWWVDFILIASNKYKIPVALDYEYPEENKKEKNKNKKENINKVKNNSKNSLEKENNLEKNQKNSEINLNNEINNNEKLNENNVINIEEFKNKEKKD</sequence>
<evidence type="ECO:0000259" key="7">
    <source>
        <dbReference type="Pfam" id="PF05154"/>
    </source>
</evidence>
<evidence type="ECO:0000256" key="5">
    <source>
        <dbReference type="SAM" id="MobiDB-lite"/>
    </source>
</evidence>
<keyword evidence="4 6" id="KW-0472">Membrane</keyword>
<comment type="caution">
    <text evidence="8">The sequence shown here is derived from an EMBL/GenBank/DDBJ whole genome shotgun (WGS) entry which is preliminary data.</text>
</comment>
<dbReference type="Proteomes" id="UP000886861">
    <property type="component" value="Unassembled WGS sequence"/>
</dbReference>
<keyword evidence="3 6" id="KW-1133">Transmembrane helix</keyword>
<evidence type="ECO:0000256" key="6">
    <source>
        <dbReference type="SAM" id="Phobius"/>
    </source>
</evidence>
<evidence type="ECO:0000256" key="1">
    <source>
        <dbReference type="ARBA" id="ARBA00004141"/>
    </source>
</evidence>
<evidence type="ECO:0000256" key="3">
    <source>
        <dbReference type="ARBA" id="ARBA00022989"/>
    </source>
</evidence>
<dbReference type="Pfam" id="PF05154">
    <property type="entry name" value="TM2"/>
    <property type="match status" value="1"/>
</dbReference>
<feature type="compositionally biased region" description="Basic and acidic residues" evidence="5">
    <location>
        <begin position="183"/>
        <end position="195"/>
    </location>
</feature>
<feature type="transmembrane region" description="Helical" evidence="6">
    <location>
        <begin position="123"/>
        <end position="143"/>
    </location>
</feature>
<feature type="compositionally biased region" description="Basic and acidic residues" evidence="5">
    <location>
        <begin position="163"/>
        <end position="174"/>
    </location>
</feature>
<dbReference type="AlphaFoldDB" id="A0A9D1NEH3"/>
<evidence type="ECO:0000256" key="2">
    <source>
        <dbReference type="ARBA" id="ARBA00022692"/>
    </source>
</evidence>
<accession>A0A9D1NEH3</accession>
<organism evidence="8 9">
    <name type="scientific">Candidatus Caccopulliclostridium gallistercoris</name>
    <dbReference type="NCBI Taxonomy" id="2840719"/>
    <lineage>
        <taxon>Bacteria</taxon>
        <taxon>Bacillati</taxon>
        <taxon>Bacillota</taxon>
        <taxon>Clostridia</taxon>
        <taxon>Candidatus Caccopulliclostridium</taxon>
    </lineage>
</organism>
<comment type="subcellular location">
    <subcellularLocation>
        <location evidence="1">Membrane</location>
        <topology evidence="1">Multi-pass membrane protein</topology>
    </subcellularLocation>
</comment>
<proteinExistence type="predicted"/>
<dbReference type="GO" id="GO:0016020">
    <property type="term" value="C:membrane"/>
    <property type="evidence" value="ECO:0007669"/>
    <property type="project" value="UniProtKB-SubCell"/>
</dbReference>
<reference evidence="8" key="2">
    <citation type="journal article" date="2021" name="PeerJ">
        <title>Extensive microbial diversity within the chicken gut microbiome revealed by metagenomics and culture.</title>
        <authorList>
            <person name="Gilroy R."/>
            <person name="Ravi A."/>
            <person name="Getino M."/>
            <person name="Pursley I."/>
            <person name="Horton D.L."/>
            <person name="Alikhan N.F."/>
            <person name="Baker D."/>
            <person name="Gharbi K."/>
            <person name="Hall N."/>
            <person name="Watson M."/>
            <person name="Adriaenssens E.M."/>
            <person name="Foster-Nyarko E."/>
            <person name="Jarju S."/>
            <person name="Secka A."/>
            <person name="Antonio M."/>
            <person name="Oren A."/>
            <person name="Chaudhuri R.R."/>
            <person name="La Ragione R."/>
            <person name="Hildebrand F."/>
            <person name="Pallen M.J."/>
        </authorList>
    </citation>
    <scope>NUCLEOTIDE SEQUENCE</scope>
    <source>
        <strain evidence="8">CHK186-9395</strain>
    </source>
</reference>
<dbReference type="InterPro" id="IPR007829">
    <property type="entry name" value="TM2"/>
</dbReference>
<keyword evidence="2 6" id="KW-0812">Transmembrane</keyword>
<dbReference type="EMBL" id="DVOJ01000013">
    <property type="protein sequence ID" value="HIV01575.1"/>
    <property type="molecule type" value="Genomic_DNA"/>
</dbReference>